<gene>
    <name evidence="2" type="ORF">P618_200335</name>
</gene>
<dbReference type="Proteomes" id="UP000019112">
    <property type="component" value="Unassembled WGS sequence"/>
</dbReference>
<protein>
    <submittedName>
        <fullName evidence="2">Uncharacterized protein</fullName>
    </submittedName>
</protein>
<dbReference type="EMBL" id="AWTR02000042">
    <property type="protein sequence ID" value="ETZ07493.1"/>
    <property type="molecule type" value="Genomic_DNA"/>
</dbReference>
<organism evidence="2 3">
    <name type="scientific">Holospora obtusa F1</name>
    <dbReference type="NCBI Taxonomy" id="1399147"/>
    <lineage>
        <taxon>Bacteria</taxon>
        <taxon>Pseudomonadati</taxon>
        <taxon>Pseudomonadota</taxon>
        <taxon>Alphaproteobacteria</taxon>
        <taxon>Holosporales</taxon>
        <taxon>Holosporaceae</taxon>
        <taxon>Holospora</taxon>
    </lineage>
</organism>
<feature type="region of interest" description="Disordered" evidence="1">
    <location>
        <begin position="46"/>
        <end position="69"/>
    </location>
</feature>
<evidence type="ECO:0000313" key="3">
    <source>
        <dbReference type="Proteomes" id="UP000019112"/>
    </source>
</evidence>
<keyword evidence="3" id="KW-1185">Reference proteome</keyword>
<name>W6TEA4_HOLOB</name>
<sequence>MCKNLHLQNDENQIKCTQALSSILNYFGTPLKDDFFPETKELLKENKENISENSEKEQEKNSKLKKVSHSKRDALKGVFNKIKNFLSK</sequence>
<reference evidence="2 3" key="1">
    <citation type="journal article" date="2014" name="FEMS Microbiol. Lett.">
        <title>Draft genome sequences of three Holospora species (Holospora obtusa, Holospora undulata, and Holospora elegans), endonuclear symbiotic bacteria of the ciliate Paramecium caudatum.</title>
        <authorList>
            <person name="Dohra H."/>
            <person name="Tanaka K."/>
            <person name="Suzuki T."/>
            <person name="Fujishima M."/>
            <person name="Suzuki H."/>
        </authorList>
    </citation>
    <scope>NUCLEOTIDE SEQUENCE [LARGE SCALE GENOMIC DNA]</scope>
    <source>
        <strain evidence="2 3">F1</strain>
    </source>
</reference>
<feature type="compositionally biased region" description="Basic and acidic residues" evidence="1">
    <location>
        <begin position="46"/>
        <end position="62"/>
    </location>
</feature>
<dbReference type="AlphaFoldDB" id="W6TEA4"/>
<evidence type="ECO:0000313" key="2">
    <source>
        <dbReference type="EMBL" id="ETZ07493.1"/>
    </source>
</evidence>
<evidence type="ECO:0000256" key="1">
    <source>
        <dbReference type="SAM" id="MobiDB-lite"/>
    </source>
</evidence>
<comment type="caution">
    <text evidence="2">The sequence shown here is derived from an EMBL/GenBank/DDBJ whole genome shotgun (WGS) entry which is preliminary data.</text>
</comment>
<proteinExistence type="predicted"/>
<accession>W6TEA4</accession>